<dbReference type="EMBL" id="JBFOLK010000001">
    <property type="protein sequence ID" value="KAL2542169.1"/>
    <property type="molecule type" value="Genomic_DNA"/>
</dbReference>
<organism evidence="2 3">
    <name type="scientific">Abeliophyllum distichum</name>
    <dbReference type="NCBI Taxonomy" id="126358"/>
    <lineage>
        <taxon>Eukaryota</taxon>
        <taxon>Viridiplantae</taxon>
        <taxon>Streptophyta</taxon>
        <taxon>Embryophyta</taxon>
        <taxon>Tracheophyta</taxon>
        <taxon>Spermatophyta</taxon>
        <taxon>Magnoliopsida</taxon>
        <taxon>eudicotyledons</taxon>
        <taxon>Gunneridae</taxon>
        <taxon>Pentapetalae</taxon>
        <taxon>asterids</taxon>
        <taxon>lamiids</taxon>
        <taxon>Lamiales</taxon>
        <taxon>Oleaceae</taxon>
        <taxon>Forsythieae</taxon>
        <taxon>Abeliophyllum</taxon>
    </lineage>
</organism>
<keyword evidence="1" id="KW-0472">Membrane</keyword>
<feature type="transmembrane region" description="Helical" evidence="1">
    <location>
        <begin position="14"/>
        <end position="33"/>
    </location>
</feature>
<gene>
    <name evidence="2" type="ORF">Adt_03147</name>
</gene>
<keyword evidence="1" id="KW-1133">Transmembrane helix</keyword>
<dbReference type="Proteomes" id="UP001604336">
    <property type="component" value="Unassembled WGS sequence"/>
</dbReference>
<proteinExistence type="predicted"/>
<evidence type="ECO:0000313" key="2">
    <source>
        <dbReference type="EMBL" id="KAL2542169.1"/>
    </source>
</evidence>
<dbReference type="AlphaFoldDB" id="A0ABD1VXQ0"/>
<sequence>MSIRSHHDELDPSVIEMLITFPAIVAASVYKYWTSTWEKATKKVFMGELLQLVEMTSSRGLMLNKEVYIALDGFDGNLGKEKAKSLRFKVDALVAIEAHLKAKLEVAIENLRQA</sequence>
<comment type="caution">
    <text evidence="2">The sequence shown here is derived from an EMBL/GenBank/DDBJ whole genome shotgun (WGS) entry which is preliminary data.</text>
</comment>
<keyword evidence="3" id="KW-1185">Reference proteome</keyword>
<accession>A0ABD1VXQ0</accession>
<keyword evidence="1" id="KW-0812">Transmembrane</keyword>
<reference evidence="3" key="1">
    <citation type="submission" date="2024-07" db="EMBL/GenBank/DDBJ databases">
        <title>Two chromosome-level genome assemblies of Korean endemic species Abeliophyllum distichum and Forsythia ovata (Oleaceae).</title>
        <authorList>
            <person name="Jang H."/>
        </authorList>
    </citation>
    <scope>NUCLEOTIDE SEQUENCE [LARGE SCALE GENOMIC DNA]</scope>
</reference>
<name>A0ABD1VXQ0_9LAMI</name>
<evidence type="ECO:0000313" key="3">
    <source>
        <dbReference type="Proteomes" id="UP001604336"/>
    </source>
</evidence>
<protein>
    <submittedName>
        <fullName evidence="2">Uncharacterized protein</fullName>
    </submittedName>
</protein>
<evidence type="ECO:0000256" key="1">
    <source>
        <dbReference type="SAM" id="Phobius"/>
    </source>
</evidence>